<organism evidence="4">
    <name type="scientific">Desulfitobacterium hafniense</name>
    <name type="common">Desulfitobacterium frappieri</name>
    <dbReference type="NCBI Taxonomy" id="49338"/>
    <lineage>
        <taxon>Bacteria</taxon>
        <taxon>Bacillati</taxon>
        <taxon>Bacillota</taxon>
        <taxon>Clostridia</taxon>
        <taxon>Eubacteriales</taxon>
        <taxon>Desulfitobacteriaceae</taxon>
        <taxon>Desulfitobacterium</taxon>
    </lineage>
</organism>
<dbReference type="InterPro" id="IPR009057">
    <property type="entry name" value="Homeodomain-like_sf"/>
</dbReference>
<evidence type="ECO:0000313" key="4">
    <source>
        <dbReference type="EMBL" id="CDX02943.1"/>
    </source>
</evidence>
<name>A0A098B276_DESHA</name>
<protein>
    <submittedName>
        <fullName evidence="5">TetR family transcriptional regulator</fullName>
    </submittedName>
    <submittedName>
        <fullName evidence="4">Transcriptional regulator, TetR</fullName>
    </submittedName>
</protein>
<accession>A0A098B276</accession>
<gene>
    <name evidence="5" type="ORF">AT727_08665</name>
    <name evidence="4" type="ORF">DPCES_3056</name>
</gene>
<dbReference type="SUPFAM" id="SSF48498">
    <property type="entry name" value="Tetracyclin repressor-like, C-terminal domain"/>
    <property type="match status" value="1"/>
</dbReference>
<dbReference type="RefSeq" id="WP_011460642.1">
    <property type="nucleotide sequence ID" value="NZ_CABKQQ010000062.1"/>
</dbReference>
<evidence type="ECO:0000259" key="3">
    <source>
        <dbReference type="PROSITE" id="PS50977"/>
    </source>
</evidence>
<dbReference type="PROSITE" id="PS50977">
    <property type="entry name" value="HTH_TETR_2"/>
    <property type="match status" value="1"/>
</dbReference>
<evidence type="ECO:0000256" key="1">
    <source>
        <dbReference type="ARBA" id="ARBA00023125"/>
    </source>
</evidence>
<evidence type="ECO:0000313" key="5">
    <source>
        <dbReference type="EMBL" id="KTE89991.1"/>
    </source>
</evidence>
<sequence>MSRTIKAPDERRQELLGIGLNLFMHKGAEGVSIKEVVQQANVATGLFYYYFKSKDAFLEEAINAYIEGTIGNMLEGLQNGEIPLLQRVKSALAAFQEHALRLAPLMGEEAITSLQHHVLMDNMLQRLCPIIQEIIEQGNGEGVFRVENPAVAAPFIIHGLSGVLHENLSDELKDNFQKDIQTLLFTVLGVTHDRTPSEVNLDGNT</sequence>
<dbReference type="PRINTS" id="PR00455">
    <property type="entry name" value="HTHTETR"/>
</dbReference>
<dbReference type="InterPro" id="IPR036271">
    <property type="entry name" value="Tet_transcr_reg_TetR-rel_C_sf"/>
</dbReference>
<dbReference type="OrthoDB" id="9785164at2"/>
<feature type="DNA-binding region" description="H-T-H motif" evidence="2">
    <location>
        <begin position="32"/>
        <end position="51"/>
    </location>
</feature>
<reference evidence="4" key="1">
    <citation type="submission" date="2014-07" db="EMBL/GenBank/DDBJ databases">
        <authorList>
            <person name="Hornung V.Bastian."/>
        </authorList>
    </citation>
    <scope>NUCLEOTIDE SEQUENCE</scope>
    <source>
        <strain evidence="4">PCE-S</strain>
    </source>
</reference>
<keyword evidence="1 2" id="KW-0238">DNA-binding</keyword>
<dbReference type="InterPro" id="IPR001647">
    <property type="entry name" value="HTH_TetR"/>
</dbReference>
<proteinExistence type="predicted"/>
<dbReference type="Gene3D" id="1.10.357.10">
    <property type="entry name" value="Tetracycline Repressor, domain 2"/>
    <property type="match status" value="1"/>
</dbReference>
<dbReference type="Proteomes" id="UP000054623">
    <property type="component" value="Unassembled WGS sequence"/>
</dbReference>
<dbReference type="EMBL" id="LOCK01000050">
    <property type="protein sequence ID" value="KTE89991.1"/>
    <property type="molecule type" value="Genomic_DNA"/>
</dbReference>
<dbReference type="PANTHER" id="PTHR43479">
    <property type="entry name" value="ACREF/ENVCD OPERON REPRESSOR-RELATED"/>
    <property type="match status" value="1"/>
</dbReference>
<reference evidence="5 6" key="2">
    <citation type="submission" date="2015-12" db="EMBL/GenBank/DDBJ databases">
        <title>Draft Genome Sequence of Desulfitobacterium hafniense Strain DH, a Sulfate-reducing Bacterium Isolated from Paddy Soils.</title>
        <authorList>
            <person name="Bao P."/>
            <person name="Zhang X."/>
            <person name="Li G."/>
        </authorList>
    </citation>
    <scope>NUCLEOTIDE SEQUENCE [LARGE SCALE GENOMIC DNA]</scope>
    <source>
        <strain evidence="5 6">DH</strain>
    </source>
</reference>
<evidence type="ECO:0000313" key="6">
    <source>
        <dbReference type="Proteomes" id="UP000054623"/>
    </source>
</evidence>
<dbReference type="PATRIC" id="fig|49338.4.peg.3293"/>
<dbReference type="SUPFAM" id="SSF46689">
    <property type="entry name" value="Homeodomain-like"/>
    <property type="match status" value="1"/>
</dbReference>
<dbReference type="AlphaFoldDB" id="A0A098B276"/>
<dbReference type="EMBL" id="LK996017">
    <property type="protein sequence ID" value="CDX02943.1"/>
    <property type="molecule type" value="Genomic_DNA"/>
</dbReference>
<evidence type="ECO:0000256" key="2">
    <source>
        <dbReference type="PROSITE-ProRule" id="PRU00335"/>
    </source>
</evidence>
<dbReference type="PANTHER" id="PTHR43479:SF21">
    <property type="entry name" value="TRANSCRIPTIONAL REGULATOR, TETR FAMILY"/>
    <property type="match status" value="1"/>
</dbReference>
<dbReference type="GO" id="GO:0003677">
    <property type="term" value="F:DNA binding"/>
    <property type="evidence" value="ECO:0007669"/>
    <property type="project" value="UniProtKB-UniRule"/>
</dbReference>
<dbReference type="InterPro" id="IPR050624">
    <property type="entry name" value="HTH-type_Tx_Regulator"/>
</dbReference>
<feature type="domain" description="HTH tetR-type" evidence="3">
    <location>
        <begin position="9"/>
        <end position="69"/>
    </location>
</feature>
<dbReference type="Pfam" id="PF00440">
    <property type="entry name" value="TetR_N"/>
    <property type="match status" value="1"/>
</dbReference>